<evidence type="ECO:0000313" key="4">
    <source>
        <dbReference type="Proteomes" id="UP000256970"/>
    </source>
</evidence>
<organism evidence="3 4">
    <name type="scientific">Tetradesmus obliquus</name>
    <name type="common">Green alga</name>
    <name type="synonym">Acutodesmus obliquus</name>
    <dbReference type="NCBI Taxonomy" id="3088"/>
    <lineage>
        <taxon>Eukaryota</taxon>
        <taxon>Viridiplantae</taxon>
        <taxon>Chlorophyta</taxon>
        <taxon>core chlorophytes</taxon>
        <taxon>Chlorophyceae</taxon>
        <taxon>CS clade</taxon>
        <taxon>Sphaeropleales</taxon>
        <taxon>Scenedesmaceae</taxon>
        <taxon>Tetradesmus</taxon>
    </lineage>
</organism>
<dbReference type="Gene3D" id="3.40.50.1110">
    <property type="entry name" value="SGNH hydrolase"/>
    <property type="match status" value="1"/>
</dbReference>
<dbReference type="SUPFAM" id="SSF52266">
    <property type="entry name" value="SGNH hydrolase"/>
    <property type="match status" value="1"/>
</dbReference>
<dbReference type="InterPro" id="IPR013830">
    <property type="entry name" value="SGNH_hydro"/>
</dbReference>
<gene>
    <name evidence="3" type="ORF">BQ4739_LOCUS6230</name>
</gene>
<keyword evidence="1" id="KW-0732">Signal</keyword>
<dbReference type="InterPro" id="IPR051532">
    <property type="entry name" value="Ester_Hydrolysis_Enzymes"/>
</dbReference>
<dbReference type="GO" id="GO:0004622">
    <property type="term" value="F:phosphatidylcholine lysophospholipase activity"/>
    <property type="evidence" value="ECO:0007669"/>
    <property type="project" value="TreeGrafter"/>
</dbReference>
<sequence>MVNTTAAAYTAAVLLALLCSSWAADAARLLRQDTDIRILAIGDSITEGSVPSKNTNHPYTIQLEQQLRKMRPNARITIDNEGVGGAGIFAVGFHKQTTIPPVAERAIQRAKRHGTPYDYVIVMLGINDLLRMGKSAEEVKGGLQQIYGWALDAGSNVIAIPPFGAPGFVSKDDYKEGERKKLADMVRGMAAGENSRRASSPKVAVLNLQATTMDFYNMDDAERSRWLDDGLHLTEFGYDVLGRAIARAIDRNLAE</sequence>
<feature type="domain" description="SGNH hydrolase-type esterase" evidence="2">
    <location>
        <begin position="40"/>
        <end position="239"/>
    </location>
</feature>
<feature type="chain" id="PRO_5016681978" description="SGNH hydrolase-type esterase domain-containing protein" evidence="1">
    <location>
        <begin position="27"/>
        <end position="255"/>
    </location>
</feature>
<proteinExistence type="predicted"/>
<feature type="signal peptide" evidence="1">
    <location>
        <begin position="1"/>
        <end position="26"/>
    </location>
</feature>
<dbReference type="PANTHER" id="PTHR30383:SF19">
    <property type="entry name" value="FIBRONECTIN TYPE-III DOMAIN-CONTAINING PROTEIN"/>
    <property type="match status" value="1"/>
</dbReference>
<dbReference type="EMBL" id="FNXT01000662">
    <property type="protein sequence ID" value="SZX65763.1"/>
    <property type="molecule type" value="Genomic_DNA"/>
</dbReference>
<dbReference type="CDD" id="cd00229">
    <property type="entry name" value="SGNH_hydrolase"/>
    <property type="match status" value="1"/>
</dbReference>
<dbReference type="InterPro" id="IPR036514">
    <property type="entry name" value="SGNH_hydro_sf"/>
</dbReference>
<dbReference type="AlphaFoldDB" id="A0A383VLG7"/>
<evidence type="ECO:0000256" key="1">
    <source>
        <dbReference type="SAM" id="SignalP"/>
    </source>
</evidence>
<evidence type="ECO:0000313" key="3">
    <source>
        <dbReference type="EMBL" id="SZX65763.1"/>
    </source>
</evidence>
<dbReference type="Pfam" id="PF13472">
    <property type="entry name" value="Lipase_GDSL_2"/>
    <property type="match status" value="1"/>
</dbReference>
<evidence type="ECO:0000259" key="2">
    <source>
        <dbReference type="Pfam" id="PF13472"/>
    </source>
</evidence>
<dbReference type="PANTHER" id="PTHR30383">
    <property type="entry name" value="THIOESTERASE 1/PROTEASE 1/LYSOPHOSPHOLIPASE L1"/>
    <property type="match status" value="1"/>
</dbReference>
<keyword evidence="4" id="KW-1185">Reference proteome</keyword>
<dbReference type="Proteomes" id="UP000256970">
    <property type="component" value="Unassembled WGS sequence"/>
</dbReference>
<accession>A0A383VLG7</accession>
<protein>
    <recommendedName>
        <fullName evidence="2">SGNH hydrolase-type esterase domain-containing protein</fullName>
    </recommendedName>
</protein>
<reference evidence="3 4" key="1">
    <citation type="submission" date="2016-10" db="EMBL/GenBank/DDBJ databases">
        <authorList>
            <person name="Cai Z."/>
        </authorList>
    </citation>
    <scope>NUCLEOTIDE SEQUENCE [LARGE SCALE GENOMIC DNA]</scope>
</reference>
<name>A0A383VLG7_TETOB</name>